<evidence type="ECO:0000256" key="13">
    <source>
        <dbReference type="PIRNR" id="PIRNR001365"/>
    </source>
</evidence>
<evidence type="ECO:0000256" key="15">
    <source>
        <dbReference type="PIRSR" id="PIRSR001365-2"/>
    </source>
</evidence>
<evidence type="ECO:0000256" key="10">
    <source>
        <dbReference type="ARBA" id="ARBA00023270"/>
    </source>
</evidence>
<evidence type="ECO:0000256" key="14">
    <source>
        <dbReference type="PIRSR" id="PIRSR001365-1"/>
    </source>
</evidence>
<sequence length="290" mass="30542">MSDFSGIWVALVTPFKADASFSVDHAALRRLVEHYRAAGVAGVVALGSTGEAAALDEGEQDAVLDCVLAAAGKLPVMCGLAGNNTTRLHARLARLNQLPLAAVLCPAPYYVRPSQAALVAHFHELAERSRAPLVLYDIPYRTGVALATDTLLTLAAHPNIRAVKDCGGSAEKTRALIVDGRLQVLAGEDAQIFPTLCLGGAGAISAAAHLLPERFVAMQRAVAAERLAEARALHHALVPLIEALFAEPNPCIIKAMLARQALLEDVLRPPLLRAGDEALARAARVLAALF</sequence>
<dbReference type="Gene3D" id="3.20.20.70">
    <property type="entry name" value="Aldolase class I"/>
    <property type="match status" value="1"/>
</dbReference>
<dbReference type="SUPFAM" id="SSF51569">
    <property type="entry name" value="Aldolase"/>
    <property type="match status" value="1"/>
</dbReference>
<comment type="catalytic activity">
    <reaction evidence="11 12">
        <text>L-aspartate 4-semialdehyde + pyruvate = (2S,4S)-4-hydroxy-2,3,4,5-tetrahydrodipicolinate + H2O + H(+)</text>
        <dbReference type="Rhea" id="RHEA:34171"/>
        <dbReference type="ChEBI" id="CHEBI:15361"/>
        <dbReference type="ChEBI" id="CHEBI:15377"/>
        <dbReference type="ChEBI" id="CHEBI:15378"/>
        <dbReference type="ChEBI" id="CHEBI:67139"/>
        <dbReference type="ChEBI" id="CHEBI:537519"/>
        <dbReference type="EC" id="4.3.3.7"/>
    </reaction>
</comment>
<evidence type="ECO:0000256" key="8">
    <source>
        <dbReference type="ARBA" id="ARBA00023154"/>
    </source>
</evidence>
<comment type="pathway">
    <text evidence="2 12">Amino-acid biosynthesis; L-lysine biosynthesis via DAP pathway; (S)-tetrahydrodipicolinate from L-aspartate: step 3/4.</text>
</comment>
<evidence type="ECO:0000256" key="5">
    <source>
        <dbReference type="ARBA" id="ARBA00022490"/>
    </source>
</evidence>
<dbReference type="Pfam" id="PF00701">
    <property type="entry name" value="DHDPS"/>
    <property type="match status" value="1"/>
</dbReference>
<keyword evidence="9 12" id="KW-0456">Lyase</keyword>
<keyword evidence="6 12" id="KW-0028">Amino-acid biosynthesis</keyword>
<dbReference type="InterPro" id="IPR013785">
    <property type="entry name" value="Aldolase_TIM"/>
</dbReference>
<gene>
    <name evidence="12" type="primary">dapA</name>
    <name evidence="16" type="ORF">C7389_11345</name>
</gene>
<dbReference type="NCBIfam" id="TIGR00674">
    <property type="entry name" value="dapA"/>
    <property type="match status" value="1"/>
</dbReference>
<feature type="binding site" evidence="12 15">
    <location>
        <position position="49"/>
    </location>
    <ligand>
        <name>pyruvate</name>
        <dbReference type="ChEBI" id="CHEBI:15361"/>
    </ligand>
</feature>
<evidence type="ECO:0000256" key="2">
    <source>
        <dbReference type="ARBA" id="ARBA00005120"/>
    </source>
</evidence>
<comment type="similarity">
    <text evidence="3 12 13">Belongs to the DapA family.</text>
</comment>
<accession>A0A4R6DVY0</accession>
<protein>
    <recommendedName>
        <fullName evidence="4 12">4-hydroxy-tetrahydrodipicolinate synthase</fullName>
        <shortName evidence="12">HTPA synthase</shortName>
        <ecNumber evidence="4 12">4.3.3.7</ecNumber>
    </recommendedName>
</protein>
<evidence type="ECO:0000256" key="6">
    <source>
        <dbReference type="ARBA" id="ARBA00022605"/>
    </source>
</evidence>
<dbReference type="OrthoDB" id="9782828at2"/>
<feature type="active site" description="Proton donor/acceptor" evidence="12 14">
    <location>
        <position position="136"/>
    </location>
</feature>
<name>A0A4R6DVY0_9RHOO</name>
<evidence type="ECO:0000256" key="1">
    <source>
        <dbReference type="ARBA" id="ARBA00003294"/>
    </source>
</evidence>
<dbReference type="PROSITE" id="PS00666">
    <property type="entry name" value="DHDPS_2"/>
    <property type="match status" value="1"/>
</dbReference>
<dbReference type="InterPro" id="IPR005263">
    <property type="entry name" value="DapA"/>
</dbReference>
<feature type="binding site" evidence="12 15">
    <location>
        <position position="204"/>
    </location>
    <ligand>
        <name>pyruvate</name>
        <dbReference type="ChEBI" id="CHEBI:15361"/>
    </ligand>
</feature>
<feature type="site" description="Part of a proton relay during catalysis" evidence="12">
    <location>
        <position position="110"/>
    </location>
</feature>
<keyword evidence="10 12" id="KW-0704">Schiff base</keyword>
<comment type="caution">
    <text evidence="16">The sequence shown here is derived from an EMBL/GenBank/DDBJ whole genome shotgun (WGS) entry which is preliminary data.</text>
</comment>
<dbReference type="InterPro" id="IPR002220">
    <property type="entry name" value="DapA-like"/>
</dbReference>
<dbReference type="GO" id="GO:0008840">
    <property type="term" value="F:4-hydroxy-tetrahydrodipicolinate synthase activity"/>
    <property type="evidence" value="ECO:0007669"/>
    <property type="project" value="UniProtKB-UniRule"/>
</dbReference>
<dbReference type="AlphaFoldDB" id="A0A4R6DVY0"/>
<dbReference type="InterPro" id="IPR020625">
    <property type="entry name" value="Schiff_base-form_aldolases_AS"/>
</dbReference>
<dbReference type="InterPro" id="IPR020624">
    <property type="entry name" value="Schiff_base-form_aldolases_CS"/>
</dbReference>
<feature type="active site" description="Schiff-base intermediate with substrate" evidence="12 14">
    <location>
        <position position="164"/>
    </location>
</feature>
<dbReference type="Proteomes" id="UP000295129">
    <property type="component" value="Unassembled WGS sequence"/>
</dbReference>
<comment type="function">
    <text evidence="1 12">Catalyzes the condensation of (S)-aspartate-beta-semialdehyde [(S)-ASA] and pyruvate to 4-hydroxy-tetrahydrodipicolinate (HTPA).</text>
</comment>
<dbReference type="PROSITE" id="PS00665">
    <property type="entry name" value="DHDPS_1"/>
    <property type="match status" value="1"/>
</dbReference>
<keyword evidence="7 12" id="KW-0220">Diaminopimelate biosynthesis</keyword>
<keyword evidence="17" id="KW-1185">Reference proteome</keyword>
<comment type="subunit">
    <text evidence="12">Homotetramer; dimer of dimers.</text>
</comment>
<evidence type="ECO:0000256" key="4">
    <source>
        <dbReference type="ARBA" id="ARBA00012086"/>
    </source>
</evidence>
<evidence type="ECO:0000256" key="3">
    <source>
        <dbReference type="ARBA" id="ARBA00007592"/>
    </source>
</evidence>
<dbReference type="EMBL" id="SNVV01000013">
    <property type="protein sequence ID" value="TDN48924.1"/>
    <property type="molecule type" value="Genomic_DNA"/>
</dbReference>
<evidence type="ECO:0000256" key="11">
    <source>
        <dbReference type="ARBA" id="ARBA00047836"/>
    </source>
</evidence>
<organism evidence="16 17">
    <name type="scientific">Azoarcus indigens</name>
    <dbReference type="NCBI Taxonomy" id="29545"/>
    <lineage>
        <taxon>Bacteria</taxon>
        <taxon>Pseudomonadati</taxon>
        <taxon>Pseudomonadota</taxon>
        <taxon>Betaproteobacteria</taxon>
        <taxon>Rhodocyclales</taxon>
        <taxon>Zoogloeaceae</taxon>
        <taxon>Azoarcus</taxon>
    </lineage>
</organism>
<feature type="site" description="Part of a proton relay during catalysis" evidence="12">
    <location>
        <position position="48"/>
    </location>
</feature>
<dbReference type="CDD" id="cd00950">
    <property type="entry name" value="DHDPS"/>
    <property type="match status" value="1"/>
</dbReference>
<dbReference type="PIRSF" id="PIRSF001365">
    <property type="entry name" value="DHDPS"/>
    <property type="match status" value="1"/>
</dbReference>
<dbReference type="GO" id="GO:0005737">
    <property type="term" value="C:cytoplasm"/>
    <property type="evidence" value="ECO:0007669"/>
    <property type="project" value="UniProtKB-SubCell"/>
</dbReference>
<dbReference type="GO" id="GO:0019877">
    <property type="term" value="P:diaminopimelate biosynthetic process"/>
    <property type="evidence" value="ECO:0007669"/>
    <property type="project" value="UniProtKB-UniRule"/>
</dbReference>
<dbReference type="PANTHER" id="PTHR12128:SF66">
    <property type="entry name" value="4-HYDROXY-2-OXOGLUTARATE ALDOLASE, MITOCHONDRIAL"/>
    <property type="match status" value="1"/>
</dbReference>
<comment type="subcellular location">
    <subcellularLocation>
        <location evidence="12">Cytoplasm</location>
    </subcellularLocation>
</comment>
<dbReference type="HAMAP" id="MF_00418">
    <property type="entry name" value="DapA"/>
    <property type="match status" value="1"/>
</dbReference>
<keyword evidence="5 12" id="KW-0963">Cytoplasm</keyword>
<dbReference type="PRINTS" id="PR00146">
    <property type="entry name" value="DHPICSNTHASE"/>
</dbReference>
<evidence type="ECO:0000313" key="17">
    <source>
        <dbReference type="Proteomes" id="UP000295129"/>
    </source>
</evidence>
<dbReference type="EC" id="4.3.3.7" evidence="4 12"/>
<comment type="caution">
    <text evidence="12">Was originally thought to be a dihydrodipicolinate synthase (DHDPS), catalyzing the condensation of (S)-aspartate-beta-semialdehyde [(S)-ASA] and pyruvate to dihydrodipicolinate (DHDP). However, it was shown in E.coli that the product of the enzymatic reaction is not dihydrodipicolinate but in fact (4S)-4-hydroxy-2,3,4,5-tetrahydro-(2S)-dipicolinic acid (HTPA), and that the consecutive dehydration reaction leading to DHDP is not spontaneous but catalyzed by DapB.</text>
</comment>
<evidence type="ECO:0000313" key="16">
    <source>
        <dbReference type="EMBL" id="TDN48924.1"/>
    </source>
</evidence>
<dbReference type="PANTHER" id="PTHR12128">
    <property type="entry name" value="DIHYDRODIPICOLINATE SYNTHASE"/>
    <property type="match status" value="1"/>
</dbReference>
<dbReference type="SMART" id="SM01130">
    <property type="entry name" value="DHDPS"/>
    <property type="match status" value="1"/>
</dbReference>
<proteinExistence type="inferred from homology"/>
<dbReference type="GO" id="GO:0009089">
    <property type="term" value="P:lysine biosynthetic process via diaminopimelate"/>
    <property type="evidence" value="ECO:0007669"/>
    <property type="project" value="UniProtKB-UniRule"/>
</dbReference>
<dbReference type="RefSeq" id="WP_133592999.1">
    <property type="nucleotide sequence ID" value="NZ_SNVV01000013.1"/>
</dbReference>
<evidence type="ECO:0000256" key="9">
    <source>
        <dbReference type="ARBA" id="ARBA00023239"/>
    </source>
</evidence>
<evidence type="ECO:0000256" key="7">
    <source>
        <dbReference type="ARBA" id="ARBA00022915"/>
    </source>
</evidence>
<keyword evidence="8 12" id="KW-0457">Lysine biosynthesis</keyword>
<reference evidence="16 17" key="1">
    <citation type="submission" date="2019-03" db="EMBL/GenBank/DDBJ databases">
        <title>Genomic Encyclopedia of Type Strains, Phase IV (KMG-IV): sequencing the most valuable type-strain genomes for metagenomic binning, comparative biology and taxonomic classification.</title>
        <authorList>
            <person name="Goeker M."/>
        </authorList>
    </citation>
    <scope>NUCLEOTIDE SEQUENCE [LARGE SCALE GENOMIC DNA]</scope>
    <source>
        <strain evidence="16 17">DSM 12121</strain>
    </source>
</reference>
<dbReference type="UniPathway" id="UPA00034">
    <property type="reaction ID" value="UER00017"/>
</dbReference>
<evidence type="ECO:0000256" key="12">
    <source>
        <dbReference type="HAMAP-Rule" id="MF_00418"/>
    </source>
</evidence>